<feature type="transmembrane region" description="Helical" evidence="5">
    <location>
        <begin position="172"/>
        <end position="197"/>
    </location>
</feature>
<evidence type="ECO:0000313" key="8">
    <source>
        <dbReference type="EnsemblMetazoa" id="XP_019767389.1"/>
    </source>
</evidence>
<feature type="transmembrane region" description="Helical" evidence="5">
    <location>
        <begin position="390"/>
        <end position="407"/>
    </location>
</feature>
<evidence type="ECO:0000256" key="4">
    <source>
        <dbReference type="ARBA" id="ARBA00023136"/>
    </source>
</evidence>
<dbReference type="InterPro" id="IPR002645">
    <property type="entry name" value="STAS_dom"/>
</dbReference>
<evidence type="ECO:0000259" key="6">
    <source>
        <dbReference type="Pfam" id="PF00916"/>
    </source>
</evidence>
<feature type="transmembrane region" description="Helical" evidence="5">
    <location>
        <begin position="135"/>
        <end position="152"/>
    </location>
</feature>
<dbReference type="InterPro" id="IPR011547">
    <property type="entry name" value="SLC26A/SulP_dom"/>
</dbReference>
<dbReference type="InterPro" id="IPR001902">
    <property type="entry name" value="SLC26A/SulP_fam"/>
</dbReference>
<name>A0AAR5Q2C7_DENPD</name>
<keyword evidence="4 5" id="KW-0472">Membrane</keyword>
<reference evidence="9" key="1">
    <citation type="journal article" date="2013" name="Genome Biol.">
        <title>Draft genome of the mountain pine beetle, Dendroctonus ponderosae Hopkins, a major forest pest.</title>
        <authorList>
            <person name="Keeling C.I."/>
            <person name="Yuen M.M."/>
            <person name="Liao N.Y."/>
            <person name="Docking T.R."/>
            <person name="Chan S.K."/>
            <person name="Taylor G.A."/>
            <person name="Palmquist D.L."/>
            <person name="Jackman S.D."/>
            <person name="Nguyen A."/>
            <person name="Li M."/>
            <person name="Henderson H."/>
            <person name="Janes J.K."/>
            <person name="Zhao Y."/>
            <person name="Pandoh P."/>
            <person name="Moore R."/>
            <person name="Sperling F.A."/>
            <person name="Huber D.P."/>
            <person name="Birol I."/>
            <person name="Jones S.J."/>
            <person name="Bohlmann J."/>
        </authorList>
    </citation>
    <scope>NUCLEOTIDE SEQUENCE</scope>
</reference>
<feature type="transmembrane region" description="Helical" evidence="5">
    <location>
        <begin position="292"/>
        <end position="314"/>
    </location>
</feature>
<keyword evidence="9" id="KW-1185">Reference proteome</keyword>
<feature type="transmembrane region" description="Helical" evidence="5">
    <location>
        <begin position="30"/>
        <end position="50"/>
    </location>
</feature>
<feature type="transmembrane region" description="Helical" evidence="5">
    <location>
        <begin position="326"/>
        <end position="344"/>
    </location>
</feature>
<reference evidence="8" key="2">
    <citation type="submission" date="2024-08" db="UniProtKB">
        <authorList>
            <consortium name="EnsemblMetazoa"/>
        </authorList>
    </citation>
    <scope>IDENTIFICATION</scope>
</reference>
<evidence type="ECO:0000256" key="2">
    <source>
        <dbReference type="ARBA" id="ARBA00022692"/>
    </source>
</evidence>
<keyword evidence="3 5" id="KW-1133">Transmembrane helix</keyword>
<sequence>MLNTWDFISKLLPISQYLKDYNLNNALCDLLAGITVGLTLIPQVIAYASLAGLEPQIGLYSALCGGFIYAIFGTIPELNIAPTALLSLLTFQYVHNVTFGNTRAAIMLTFFAGVVELICGILHLGFLVDFVSTPVVSAFTSAGAITIASSQIKSLFGLNYKAESFINVWKQFFLHITGIQLWDTLLGLSCILILLLLRMVSKYGEAPTKNNRMSNKPSKSKQCIWYASVGRNAMVVVFSALMAFVFKFHKQTPFTLTSKVPSGFPNFSVPLQPIEANNGTNGTTISQMVAQLGYGIGVIPFVAILANVGIAKSFANGKVVDASQEMIAVGLSNIAGSFFGSFPVNASFSRAAVSSASGVRTPLSGIYTGIMVIMAFTFLTPYFSYIPKPALAAVIICAVVVMVDISITKSIWEGNRLDIVPFLVTFVACLISSIEVGILVGIFVEVCKLMYFTARPKVIIKQINVGQSYLRVTFTSSVFFSSAEHSREKILNYCLDEGRNIHIILLDCNRIFELDFTAGKCFESLVNELQTRQKYVAFLVSRSKTVKTLERCCTLKIDVFKNELEFITATQGEPATISICLLFRIHPGQRRRIHQIPFRRSLAHPQAQPKMQ</sequence>
<feature type="domain" description="SLC26A/SulP transporter" evidence="6">
    <location>
        <begin position="29"/>
        <end position="425"/>
    </location>
</feature>
<dbReference type="GeneID" id="109542560"/>
<evidence type="ECO:0008006" key="10">
    <source>
        <dbReference type="Google" id="ProtNLM"/>
    </source>
</evidence>
<dbReference type="AlphaFoldDB" id="A0AAR5Q2C7"/>
<evidence type="ECO:0000256" key="3">
    <source>
        <dbReference type="ARBA" id="ARBA00022989"/>
    </source>
</evidence>
<comment type="subcellular location">
    <subcellularLocation>
        <location evidence="1">Membrane</location>
        <topology evidence="1">Multi-pass membrane protein</topology>
    </subcellularLocation>
</comment>
<dbReference type="GO" id="GO:0055085">
    <property type="term" value="P:transmembrane transport"/>
    <property type="evidence" value="ECO:0007669"/>
    <property type="project" value="InterPro"/>
</dbReference>
<keyword evidence="2 5" id="KW-0812">Transmembrane</keyword>
<evidence type="ECO:0000256" key="1">
    <source>
        <dbReference type="ARBA" id="ARBA00004141"/>
    </source>
</evidence>
<feature type="transmembrane region" description="Helical" evidence="5">
    <location>
        <begin position="57"/>
        <end position="75"/>
    </location>
</feature>
<dbReference type="Pfam" id="PF01740">
    <property type="entry name" value="STAS"/>
    <property type="match status" value="1"/>
</dbReference>
<organism evidence="8 9">
    <name type="scientific">Dendroctonus ponderosae</name>
    <name type="common">Mountain pine beetle</name>
    <dbReference type="NCBI Taxonomy" id="77166"/>
    <lineage>
        <taxon>Eukaryota</taxon>
        <taxon>Metazoa</taxon>
        <taxon>Ecdysozoa</taxon>
        <taxon>Arthropoda</taxon>
        <taxon>Hexapoda</taxon>
        <taxon>Insecta</taxon>
        <taxon>Pterygota</taxon>
        <taxon>Neoptera</taxon>
        <taxon>Endopterygota</taxon>
        <taxon>Coleoptera</taxon>
        <taxon>Polyphaga</taxon>
        <taxon>Cucujiformia</taxon>
        <taxon>Curculionidae</taxon>
        <taxon>Scolytinae</taxon>
        <taxon>Dendroctonus</taxon>
    </lineage>
</organism>
<feature type="transmembrane region" description="Helical" evidence="5">
    <location>
        <begin position="223"/>
        <end position="246"/>
    </location>
</feature>
<dbReference type="Proteomes" id="UP000019118">
    <property type="component" value="Unassembled WGS sequence"/>
</dbReference>
<feature type="transmembrane region" description="Helical" evidence="5">
    <location>
        <begin position="419"/>
        <end position="447"/>
    </location>
</feature>
<feature type="domain" description="STAS" evidence="7">
    <location>
        <begin position="470"/>
        <end position="552"/>
    </location>
</feature>
<protein>
    <recommendedName>
        <fullName evidence="10">STAS domain-containing protein</fullName>
    </recommendedName>
</protein>
<dbReference type="GO" id="GO:0016020">
    <property type="term" value="C:membrane"/>
    <property type="evidence" value="ECO:0007669"/>
    <property type="project" value="UniProtKB-SubCell"/>
</dbReference>
<dbReference type="PANTHER" id="PTHR11814">
    <property type="entry name" value="SULFATE TRANSPORTER"/>
    <property type="match status" value="1"/>
</dbReference>
<dbReference type="KEGG" id="dpa:109542560"/>
<dbReference type="Gene3D" id="3.30.750.24">
    <property type="entry name" value="STAS domain"/>
    <property type="match status" value="1"/>
</dbReference>
<evidence type="ECO:0000313" key="9">
    <source>
        <dbReference type="Proteomes" id="UP000019118"/>
    </source>
</evidence>
<dbReference type="EnsemblMetazoa" id="XM_019911830.1">
    <property type="protein sequence ID" value="XP_019767389.1"/>
    <property type="gene ID" value="LOC109542560"/>
</dbReference>
<feature type="transmembrane region" description="Helical" evidence="5">
    <location>
        <begin position="364"/>
        <end position="383"/>
    </location>
</feature>
<dbReference type="Pfam" id="PF00916">
    <property type="entry name" value="Sulfate_transp"/>
    <property type="match status" value="1"/>
</dbReference>
<feature type="transmembrane region" description="Helical" evidence="5">
    <location>
        <begin position="104"/>
        <end position="128"/>
    </location>
</feature>
<proteinExistence type="predicted"/>
<dbReference type="CDD" id="cd07042">
    <property type="entry name" value="STAS_SulP_like_sulfate_transporter"/>
    <property type="match status" value="1"/>
</dbReference>
<dbReference type="InterPro" id="IPR036513">
    <property type="entry name" value="STAS_dom_sf"/>
</dbReference>
<accession>A0AAR5Q2C7</accession>
<evidence type="ECO:0000256" key="5">
    <source>
        <dbReference type="SAM" id="Phobius"/>
    </source>
</evidence>
<evidence type="ECO:0000259" key="7">
    <source>
        <dbReference type="Pfam" id="PF01740"/>
    </source>
</evidence>